<dbReference type="EMBL" id="QGHF01000011">
    <property type="protein sequence ID" value="PWK94280.1"/>
    <property type="molecule type" value="Genomic_DNA"/>
</dbReference>
<dbReference type="Proteomes" id="UP000245981">
    <property type="component" value="Unassembled WGS sequence"/>
</dbReference>
<accession>A0A2V2BCZ3</accession>
<protein>
    <submittedName>
        <fullName evidence="2">Uncharacterized protein</fullName>
    </submittedName>
</protein>
<keyword evidence="1" id="KW-0472">Membrane</keyword>
<feature type="transmembrane region" description="Helical" evidence="1">
    <location>
        <begin position="76"/>
        <end position="97"/>
    </location>
</feature>
<comment type="caution">
    <text evidence="2">The sequence shown here is derived from an EMBL/GenBank/DDBJ whole genome shotgun (WGS) entry which is preliminary data.</text>
</comment>
<reference evidence="2 3" key="1">
    <citation type="submission" date="2018-05" db="EMBL/GenBank/DDBJ databases">
        <title>Genomic Encyclopedia of Type Strains, Phase IV (KMG-V): Genome sequencing to study the core and pangenomes of soil and plant-associated prokaryotes.</title>
        <authorList>
            <person name="Whitman W."/>
        </authorList>
    </citation>
    <scope>NUCLEOTIDE SEQUENCE [LARGE SCALE GENOMIC DNA]</scope>
    <source>
        <strain evidence="2 3">PNA 200-10</strain>
    </source>
</reference>
<organism evidence="2 3">
    <name type="scientific">Pantoea allii</name>
    <dbReference type="NCBI Taxonomy" id="574096"/>
    <lineage>
        <taxon>Bacteria</taxon>
        <taxon>Pseudomonadati</taxon>
        <taxon>Pseudomonadota</taxon>
        <taxon>Gammaproteobacteria</taxon>
        <taxon>Enterobacterales</taxon>
        <taxon>Erwiniaceae</taxon>
        <taxon>Pantoea</taxon>
    </lineage>
</organism>
<keyword evidence="1" id="KW-0812">Transmembrane</keyword>
<dbReference type="RefSeq" id="WP_109718084.1">
    <property type="nucleotide sequence ID" value="NZ_QGHF01000011.1"/>
</dbReference>
<evidence type="ECO:0000256" key="1">
    <source>
        <dbReference type="SAM" id="Phobius"/>
    </source>
</evidence>
<evidence type="ECO:0000313" key="2">
    <source>
        <dbReference type="EMBL" id="PWK94280.1"/>
    </source>
</evidence>
<gene>
    <name evidence="2" type="ORF">C7431_11115</name>
</gene>
<name>A0A2V2BCZ3_9GAMM</name>
<dbReference type="AlphaFoldDB" id="A0A2V2BCZ3"/>
<sequence>MTKLKFCIKDCFSESDPVFEEITKAVLQHAGTKTRYDLVIRVSYNHGGEIVVMRNLVQLIETTVNTYQNIYFDLRFGGFAVSAAAFFFLYFGYYTLLPRVRVSSTVRLCLVYHKPRSVLKRVSGDVLIFANNAQGVRSLSANEREELLQFTGWFDNILNSFVQILKDQTGAVVEQHLMDSYNTNGDLSFTLSPRTFKTF</sequence>
<dbReference type="OrthoDB" id="10017891at2"/>
<evidence type="ECO:0000313" key="3">
    <source>
        <dbReference type="Proteomes" id="UP000245981"/>
    </source>
</evidence>
<proteinExistence type="predicted"/>
<keyword evidence="1" id="KW-1133">Transmembrane helix</keyword>